<dbReference type="SUPFAM" id="SSF53901">
    <property type="entry name" value="Thiolase-like"/>
    <property type="match status" value="2"/>
</dbReference>
<dbReference type="UniPathway" id="UPA00094"/>
<keyword evidence="5 14" id="KW-0444">Lipid biosynthesis</keyword>
<proteinExistence type="inferred from homology"/>
<evidence type="ECO:0000256" key="16">
    <source>
        <dbReference type="RuleBase" id="RU003694"/>
    </source>
</evidence>
<dbReference type="InterPro" id="IPR000794">
    <property type="entry name" value="Beta-ketoacyl_synthase"/>
</dbReference>
<evidence type="ECO:0000256" key="2">
    <source>
        <dbReference type="ARBA" id="ARBA00008467"/>
    </source>
</evidence>
<comment type="function">
    <text evidence="11 14">Involved in the type II fatty acid elongation cycle. Catalyzes the elongation of a wide range of acyl-ACP by the addition of two carbons from malonyl-ACP to an acyl acceptor. Can efficiently catalyze the conversion of palmitoleoyl-ACP (cis-hexadec-9-enoyl-ACP) to cis-vaccenoyl-ACP (cis-octadec-11-enoyl-ACP), an essential step in the thermal regulation of fatty acid composition.</text>
</comment>
<evidence type="ECO:0000259" key="17">
    <source>
        <dbReference type="PROSITE" id="PS52004"/>
    </source>
</evidence>
<evidence type="ECO:0000256" key="15">
    <source>
        <dbReference type="PIRSR" id="PIRSR000447-1"/>
    </source>
</evidence>
<dbReference type="PIRSF" id="PIRSF000447">
    <property type="entry name" value="KAS_II"/>
    <property type="match status" value="1"/>
</dbReference>
<comment type="catalytic activity">
    <reaction evidence="12 14">
        <text>(9Z)-hexadecenoyl-[ACP] + malonyl-[ACP] + H(+) = 3-oxo-(11Z)-octadecenoyl-[ACP] + holo-[ACP] + CO2</text>
        <dbReference type="Rhea" id="RHEA:55040"/>
        <dbReference type="Rhea" id="RHEA-COMP:9623"/>
        <dbReference type="Rhea" id="RHEA-COMP:9685"/>
        <dbReference type="Rhea" id="RHEA-COMP:10800"/>
        <dbReference type="Rhea" id="RHEA-COMP:14074"/>
        <dbReference type="ChEBI" id="CHEBI:15378"/>
        <dbReference type="ChEBI" id="CHEBI:16526"/>
        <dbReference type="ChEBI" id="CHEBI:64479"/>
        <dbReference type="ChEBI" id="CHEBI:78449"/>
        <dbReference type="ChEBI" id="CHEBI:83989"/>
        <dbReference type="ChEBI" id="CHEBI:138538"/>
        <dbReference type="EC" id="2.3.1.179"/>
    </reaction>
</comment>
<dbReference type="EC" id="2.3.1.179" evidence="3 14"/>
<dbReference type="Gene3D" id="3.40.47.10">
    <property type="match status" value="1"/>
</dbReference>
<dbReference type="GO" id="GO:0005829">
    <property type="term" value="C:cytosol"/>
    <property type="evidence" value="ECO:0007669"/>
    <property type="project" value="TreeGrafter"/>
</dbReference>
<evidence type="ECO:0000256" key="10">
    <source>
        <dbReference type="ARBA" id="ARBA00023315"/>
    </source>
</evidence>
<organism evidence="18 19">
    <name type="scientific">Paenibacillus albicereus</name>
    <dbReference type="NCBI Taxonomy" id="2726185"/>
    <lineage>
        <taxon>Bacteria</taxon>
        <taxon>Bacillati</taxon>
        <taxon>Bacillota</taxon>
        <taxon>Bacilli</taxon>
        <taxon>Bacillales</taxon>
        <taxon>Paenibacillaceae</taxon>
        <taxon>Paenibacillus</taxon>
    </lineage>
</organism>
<evidence type="ECO:0000256" key="1">
    <source>
        <dbReference type="ARBA" id="ARBA00005194"/>
    </source>
</evidence>
<protein>
    <recommendedName>
        <fullName evidence="4 14">3-oxoacyl-[acyl-carrier-protein] synthase 2</fullName>
        <ecNumber evidence="3 14">2.3.1.179</ecNumber>
    </recommendedName>
</protein>
<gene>
    <name evidence="18" type="ORF">HGI30_10730</name>
</gene>
<keyword evidence="19" id="KW-1185">Reference proteome</keyword>
<dbReference type="EMBL" id="CP051428">
    <property type="protein sequence ID" value="QJC51978.1"/>
    <property type="molecule type" value="Genomic_DNA"/>
</dbReference>
<sequence length="412" mass="42907">MGERRAVITGIGCVTPIGIGAEGLWEGLRKGESAIGAIDRFAPEGLRSRIAAQIRSFDAGDYMDRKRAHRTDRYSQLAIASGRMALQHAGLDPASVDPDRAGVFMGSALGGIAYAEEQCGQFMSGGYRSVSPTLGFSVFGGAASCNMAMEFGFTGPNETNAMSCASGAVAIGRALQAIRRGEADAMLAGGSEAPLSPLSFGAFDLLRAMSTRNEEPAAASRPFDRRRDGFVMGEGAAVLVIEEEGHARARGARVLAELSGFGVSNDAHHMSAPLPCGTQAQRAMRLALSDADMLQEEVGYINAHGSSTPLNDGTESRVIRSVFGSRPVAVSGTKGLYGHPLGASGAIEAAITTLALSRGWLPPTANLEDPDDEAADFDLVTGAGRETSRLGAALSNSYGFGGINATLAFRKR</sequence>
<evidence type="ECO:0000256" key="4">
    <source>
        <dbReference type="ARBA" id="ARBA00014657"/>
    </source>
</evidence>
<keyword evidence="9 14" id="KW-0275">Fatty acid biosynthesis</keyword>
<comment type="catalytic activity">
    <reaction evidence="13 14">
        <text>a fatty acyl-[ACP] + malonyl-[ACP] + H(+) = a 3-oxoacyl-[ACP] + holo-[ACP] + CO2</text>
        <dbReference type="Rhea" id="RHEA:22836"/>
        <dbReference type="Rhea" id="RHEA-COMP:9623"/>
        <dbReference type="Rhea" id="RHEA-COMP:9685"/>
        <dbReference type="Rhea" id="RHEA-COMP:9916"/>
        <dbReference type="Rhea" id="RHEA-COMP:14125"/>
        <dbReference type="ChEBI" id="CHEBI:15378"/>
        <dbReference type="ChEBI" id="CHEBI:16526"/>
        <dbReference type="ChEBI" id="CHEBI:64479"/>
        <dbReference type="ChEBI" id="CHEBI:78449"/>
        <dbReference type="ChEBI" id="CHEBI:78776"/>
        <dbReference type="ChEBI" id="CHEBI:138651"/>
    </reaction>
</comment>
<dbReference type="RefSeq" id="WP_168907556.1">
    <property type="nucleotide sequence ID" value="NZ_CP051428.1"/>
</dbReference>
<dbReference type="CDD" id="cd00834">
    <property type="entry name" value="KAS_I_II"/>
    <property type="match status" value="1"/>
</dbReference>
<dbReference type="InterPro" id="IPR017568">
    <property type="entry name" value="3-oxoacyl-ACP_synth-2"/>
</dbReference>
<evidence type="ECO:0000256" key="8">
    <source>
        <dbReference type="ARBA" id="ARBA00023098"/>
    </source>
</evidence>
<evidence type="ECO:0000256" key="7">
    <source>
        <dbReference type="ARBA" id="ARBA00022832"/>
    </source>
</evidence>
<evidence type="ECO:0000256" key="6">
    <source>
        <dbReference type="ARBA" id="ARBA00022679"/>
    </source>
</evidence>
<evidence type="ECO:0000313" key="18">
    <source>
        <dbReference type="EMBL" id="QJC51978.1"/>
    </source>
</evidence>
<keyword evidence="10 14" id="KW-0012">Acyltransferase</keyword>
<dbReference type="Pfam" id="PF00109">
    <property type="entry name" value="ketoacyl-synt"/>
    <property type="match status" value="1"/>
</dbReference>
<evidence type="ECO:0000256" key="14">
    <source>
        <dbReference type="PIRNR" id="PIRNR000447"/>
    </source>
</evidence>
<dbReference type="AlphaFoldDB" id="A0A6H2GXX1"/>
<comment type="pathway">
    <text evidence="1 14">Lipid metabolism; fatty acid biosynthesis.</text>
</comment>
<dbReference type="FunFam" id="3.40.47.10:FF:000018">
    <property type="entry name" value="3-oxoacyl-[acyl-carrier-protein] synthase 2"/>
    <property type="match status" value="1"/>
</dbReference>
<feature type="domain" description="Ketosynthase family 3 (KS3)" evidence="17">
    <location>
        <begin position="3"/>
        <end position="411"/>
    </location>
</feature>
<dbReference type="SMART" id="SM00825">
    <property type="entry name" value="PKS_KS"/>
    <property type="match status" value="1"/>
</dbReference>
<dbReference type="InterPro" id="IPR014030">
    <property type="entry name" value="Ketoacyl_synth_N"/>
</dbReference>
<dbReference type="PANTHER" id="PTHR11712">
    <property type="entry name" value="POLYKETIDE SYNTHASE-RELATED"/>
    <property type="match status" value="1"/>
</dbReference>
<dbReference type="GO" id="GO:0004315">
    <property type="term" value="F:3-oxoacyl-[acyl-carrier-protein] synthase activity"/>
    <property type="evidence" value="ECO:0007669"/>
    <property type="project" value="UniProtKB-EC"/>
</dbReference>
<dbReference type="PANTHER" id="PTHR11712:SF336">
    <property type="entry name" value="3-OXOACYL-[ACYL-CARRIER-PROTEIN] SYNTHASE, MITOCHONDRIAL"/>
    <property type="match status" value="1"/>
</dbReference>
<evidence type="ECO:0000256" key="3">
    <source>
        <dbReference type="ARBA" id="ARBA00012356"/>
    </source>
</evidence>
<feature type="active site" description="For beta-ketoacyl synthase activity" evidence="15">
    <location>
        <position position="164"/>
    </location>
</feature>
<evidence type="ECO:0000313" key="19">
    <source>
        <dbReference type="Proteomes" id="UP000502136"/>
    </source>
</evidence>
<evidence type="ECO:0000256" key="5">
    <source>
        <dbReference type="ARBA" id="ARBA00022516"/>
    </source>
</evidence>
<dbReference type="Proteomes" id="UP000502136">
    <property type="component" value="Chromosome"/>
</dbReference>
<dbReference type="Pfam" id="PF02801">
    <property type="entry name" value="Ketoacyl-synt_C"/>
    <property type="match status" value="1"/>
</dbReference>
<dbReference type="GO" id="GO:0006633">
    <property type="term" value="P:fatty acid biosynthetic process"/>
    <property type="evidence" value="ECO:0007669"/>
    <property type="project" value="UniProtKB-UniPathway"/>
</dbReference>
<accession>A0A6H2GXX1</accession>
<dbReference type="KEGG" id="palr:HGI30_10730"/>
<comment type="similarity">
    <text evidence="2 14 16">Belongs to the thiolase-like superfamily. Beta-ketoacyl-ACP synthases family.</text>
</comment>
<evidence type="ECO:0000256" key="12">
    <source>
        <dbReference type="ARBA" id="ARBA00047318"/>
    </source>
</evidence>
<evidence type="ECO:0000256" key="13">
    <source>
        <dbReference type="ARBA" id="ARBA00047659"/>
    </source>
</evidence>
<dbReference type="NCBIfam" id="NF005589">
    <property type="entry name" value="PRK07314.1"/>
    <property type="match status" value="1"/>
</dbReference>
<evidence type="ECO:0000256" key="9">
    <source>
        <dbReference type="ARBA" id="ARBA00023160"/>
    </source>
</evidence>
<dbReference type="InterPro" id="IPR014031">
    <property type="entry name" value="Ketoacyl_synth_C"/>
</dbReference>
<dbReference type="PROSITE" id="PS52004">
    <property type="entry name" value="KS3_2"/>
    <property type="match status" value="1"/>
</dbReference>
<keyword evidence="8" id="KW-0443">Lipid metabolism</keyword>
<keyword evidence="7" id="KW-0276">Fatty acid metabolism</keyword>
<dbReference type="InterPro" id="IPR020841">
    <property type="entry name" value="PKS_Beta-ketoAc_synthase_dom"/>
</dbReference>
<reference evidence="18 19" key="1">
    <citation type="submission" date="2020-04" db="EMBL/GenBank/DDBJ databases">
        <title>Novel Paenibacillus strain UniB2 isolated from commercial digestive syrup.</title>
        <authorList>
            <person name="Thorat V."/>
            <person name="Kirdat K."/>
            <person name="Tiwarekar B."/>
            <person name="Yadav A."/>
        </authorList>
    </citation>
    <scope>NUCLEOTIDE SEQUENCE [LARGE SCALE GENOMIC DNA]</scope>
    <source>
        <strain evidence="18 19">UniB2</strain>
    </source>
</reference>
<keyword evidence="6 14" id="KW-0808">Transferase</keyword>
<name>A0A6H2GXX1_9BACL</name>
<evidence type="ECO:0000256" key="11">
    <source>
        <dbReference type="ARBA" id="ARBA00024006"/>
    </source>
</evidence>
<dbReference type="InterPro" id="IPR016039">
    <property type="entry name" value="Thiolase-like"/>
</dbReference>